<feature type="transmembrane region" description="Helical" evidence="1">
    <location>
        <begin position="55"/>
        <end position="79"/>
    </location>
</feature>
<organism evidence="2 3">
    <name type="scientific">Rotaria socialis</name>
    <dbReference type="NCBI Taxonomy" id="392032"/>
    <lineage>
        <taxon>Eukaryota</taxon>
        <taxon>Metazoa</taxon>
        <taxon>Spiralia</taxon>
        <taxon>Gnathifera</taxon>
        <taxon>Rotifera</taxon>
        <taxon>Eurotatoria</taxon>
        <taxon>Bdelloidea</taxon>
        <taxon>Philodinida</taxon>
        <taxon>Philodinidae</taxon>
        <taxon>Rotaria</taxon>
    </lineage>
</organism>
<dbReference type="AlphaFoldDB" id="A0A818A5F7"/>
<proteinExistence type="predicted"/>
<keyword evidence="1" id="KW-0812">Transmembrane</keyword>
<protein>
    <submittedName>
        <fullName evidence="2">Uncharacterized protein</fullName>
    </submittedName>
</protein>
<keyword evidence="1" id="KW-1133">Transmembrane helix</keyword>
<evidence type="ECO:0000313" key="3">
    <source>
        <dbReference type="Proteomes" id="UP000663872"/>
    </source>
</evidence>
<name>A0A818A5F7_9BILA</name>
<keyword evidence="1" id="KW-0472">Membrane</keyword>
<accession>A0A818A5F7</accession>
<feature type="transmembrane region" description="Helical" evidence="1">
    <location>
        <begin position="130"/>
        <end position="150"/>
    </location>
</feature>
<evidence type="ECO:0000313" key="2">
    <source>
        <dbReference type="EMBL" id="CAF3399467.1"/>
    </source>
</evidence>
<sequence length="221" mass="25069">MCCHCALLYKSLPYLLALTGFFEFIVGIVRIAFFFSSAQITGSLRAAFTLDWISSIGPTLVGLFTIIIILVVLLKLCIFAVNVYNRGKGRQDAISTSVRFIYLLLCFILRIIAIALYASAASSQNNGSSLAVACAISVVFIFNTLCMDVYHYCVWWHYTPQSDTRCYLRSNKHERYLPYHMVGEYRDPRTLGDQPCTDEECLITTLDHIAVFHSNDYQPQR</sequence>
<reference evidence="2" key="1">
    <citation type="submission" date="2021-02" db="EMBL/GenBank/DDBJ databases">
        <authorList>
            <person name="Nowell W R."/>
        </authorList>
    </citation>
    <scope>NUCLEOTIDE SEQUENCE</scope>
</reference>
<feature type="transmembrane region" description="Helical" evidence="1">
    <location>
        <begin position="100"/>
        <end position="118"/>
    </location>
</feature>
<feature type="transmembrane region" description="Helical" evidence="1">
    <location>
        <begin position="12"/>
        <end position="35"/>
    </location>
</feature>
<dbReference type="Proteomes" id="UP000663872">
    <property type="component" value="Unassembled WGS sequence"/>
</dbReference>
<comment type="caution">
    <text evidence="2">The sequence shown here is derived from an EMBL/GenBank/DDBJ whole genome shotgun (WGS) entry which is preliminary data.</text>
</comment>
<gene>
    <name evidence="2" type="ORF">GRG538_LOCUS9875</name>
</gene>
<evidence type="ECO:0000256" key="1">
    <source>
        <dbReference type="SAM" id="Phobius"/>
    </source>
</evidence>
<dbReference type="EMBL" id="CAJNYT010001185">
    <property type="protein sequence ID" value="CAF3399467.1"/>
    <property type="molecule type" value="Genomic_DNA"/>
</dbReference>